<dbReference type="RefSeq" id="WP_186556048.1">
    <property type="nucleotide sequence ID" value="NZ_JABWRE020000001.1"/>
</dbReference>
<dbReference type="EMBL" id="JABWRE010000013">
    <property type="protein sequence ID" value="MBC3442457.1"/>
    <property type="molecule type" value="Genomic_DNA"/>
</dbReference>
<feature type="domain" description="Dermonecrotic toxin N-terminal" evidence="1">
    <location>
        <begin position="18"/>
        <end position="292"/>
    </location>
</feature>
<sequence length="920" mass="102603">MPVPFISSAGVQYVRDHLANFPRPDREAAQAVRDWASSNGQALDPDRIDVVTLHYRPDGPQRYQALITQRLSLTQAVLGNWQGESNNDAIGALFSAPWAGTLPNGPIKIVEHLAPLGPFDNSAAFEVFNGLFRRTDPMRYEPATQVHIPAEKFQRFIEKLDFHSRYRAQLDRYWQQHLDSHRLSNKLNFIAACNKQVSEGSLSDMARKLVWRAARLIPRGRKLRLSTLTVYGYAATDLLFINDGETDLSLLYLPGNSSPFLEFANQNLLKDWFGEQCQSSAKRQALKQYFNLADGPDGLDFSGLDTALAGMGDYPAVHRLSSDRPGFTTDGRWSPRDYVNYRPVKYNPRLTGDLFMAVTLRQQQRSYADADFIITSNSEVTKARWRGYLTSALNLLLPMTFVIPGLAPLLALGGIAQLGLGLDQAINGKTLEAKADGVSNIAYGLFNATPLAVESLTKSAEVFRVKADGFVLPSRVNDQIGYPLGPSYPPRLPELDVAPYFHSPDPTAPLDELPSGASPVSRIPQYTGMPDRLSAVEIIEGNYLVELELVYDMEFDLFIEQSRLNEVDASYYQATPGEFDVKRADPHARTVTNPMRITTLRSLGVDLPIPLELPVPIRGEAIPKTITSLWVGDKVIDTELLENIAKNAKRLKGGAYQYRLYLSNADAVAHTENLRLLKSKAPDLQVHTLEEQPFFISFKQSKYFAQYQDALDGNAGVATNYPSACDVLRYPMLHHEGGLYMDLDDELLAASGNRLGCIGAGACVAEAIDEVELATSKNGLLLHPAMSNEKLGMHFQYNTSMIGSHPGNPTLVAISDEMHARYQNEPDFYRTKPSLAEDPTGFYEYASRLNCLTGPALFTDVVDRLLPDLYRLRQVRKLYGMPRTKSWLYVNLQAWMLVEKELLPLSRFAKVGGQHAWINT</sequence>
<gene>
    <name evidence="3" type="ORF">HU737_004305</name>
    <name evidence="2" type="ORF">HU737_17335</name>
</gene>
<proteinExistence type="predicted"/>
<name>A0A923G029_9PSED</name>
<accession>A0A923G029</accession>
<dbReference type="Pfam" id="PF20178">
    <property type="entry name" value="ToxA_N"/>
    <property type="match status" value="1"/>
</dbReference>
<protein>
    <submittedName>
        <fullName evidence="2">Mannosyltransferase</fullName>
    </submittedName>
</protein>
<dbReference type="InterPro" id="IPR029044">
    <property type="entry name" value="Nucleotide-diphossugar_trans"/>
</dbReference>
<reference evidence="3" key="3">
    <citation type="submission" date="2021-06" db="EMBL/GenBank/DDBJ databases">
        <title>Updating the genus Pseudomonas: Description of 43 new species and partition of the Pseudomonas putida group.</title>
        <authorList>
            <person name="Girard L."/>
            <person name="Lood C."/>
            <person name="Vandamme P."/>
            <person name="Rokni-Zadeh H."/>
            <person name="Van Noort V."/>
            <person name="Hofte M."/>
            <person name="Lavigne R."/>
            <person name="De Mot R."/>
        </authorList>
    </citation>
    <scope>NUCLEOTIDE SEQUENCE</scope>
    <source>
        <strain evidence="3">SWRI10</strain>
    </source>
</reference>
<dbReference type="EMBL" id="JABWRE020000001">
    <property type="protein sequence ID" value="MBV4535197.1"/>
    <property type="molecule type" value="Genomic_DNA"/>
</dbReference>
<evidence type="ECO:0000313" key="3">
    <source>
        <dbReference type="EMBL" id="MBV4535197.1"/>
    </source>
</evidence>
<keyword evidence="2" id="KW-0328">Glycosyltransferase</keyword>
<dbReference type="Proteomes" id="UP000599879">
    <property type="component" value="Unassembled WGS sequence"/>
</dbReference>
<reference evidence="2" key="1">
    <citation type="journal article" date="2020" name="Microorganisms">
        <title>Reliable Identification of Environmental Pseudomonas Isolates Using the rpoD Gene.</title>
        <authorList>
            <consortium name="The Broad Institute Genome Sequencing Platform"/>
            <person name="Girard L."/>
            <person name="Lood C."/>
            <person name="Rokni-Zadeh H."/>
            <person name="van Noort V."/>
            <person name="Lavigne R."/>
            <person name="De Mot R."/>
        </authorList>
    </citation>
    <scope>NUCLEOTIDE SEQUENCE</scope>
    <source>
        <strain evidence="2">SWRI10</strain>
    </source>
</reference>
<dbReference type="SUPFAM" id="SSF53448">
    <property type="entry name" value="Nucleotide-diphospho-sugar transferases"/>
    <property type="match status" value="1"/>
</dbReference>
<evidence type="ECO:0000313" key="2">
    <source>
        <dbReference type="EMBL" id="MBC3442457.1"/>
    </source>
</evidence>
<dbReference type="AlphaFoldDB" id="A0A923G029"/>
<comment type="caution">
    <text evidence="2">The sequence shown here is derived from an EMBL/GenBank/DDBJ whole genome shotgun (WGS) entry which is preliminary data.</text>
</comment>
<dbReference type="GO" id="GO:0016757">
    <property type="term" value="F:glycosyltransferase activity"/>
    <property type="evidence" value="ECO:0007669"/>
    <property type="project" value="UniProtKB-KW"/>
</dbReference>
<organism evidence="2">
    <name type="scientific">Pseudomonas urmiensis</name>
    <dbReference type="NCBI Taxonomy" id="2745493"/>
    <lineage>
        <taxon>Bacteria</taxon>
        <taxon>Pseudomonadati</taxon>
        <taxon>Pseudomonadota</taxon>
        <taxon>Gammaproteobacteria</taxon>
        <taxon>Pseudomonadales</taxon>
        <taxon>Pseudomonadaceae</taxon>
        <taxon>Pseudomonas</taxon>
    </lineage>
</organism>
<dbReference type="Gene3D" id="3.90.550.20">
    <property type="match status" value="1"/>
</dbReference>
<dbReference type="Pfam" id="PF04488">
    <property type="entry name" value="Gly_transf_sug"/>
    <property type="match status" value="1"/>
</dbReference>
<reference evidence="2" key="2">
    <citation type="submission" date="2020-07" db="EMBL/GenBank/DDBJ databases">
        <authorList>
            <person name="Lood C."/>
            <person name="Girard L."/>
        </authorList>
    </citation>
    <scope>NUCLEOTIDE SEQUENCE</scope>
    <source>
        <strain evidence="2">SWRI10</strain>
    </source>
</reference>
<evidence type="ECO:0000259" key="1">
    <source>
        <dbReference type="Pfam" id="PF20178"/>
    </source>
</evidence>
<keyword evidence="2" id="KW-0808">Transferase</keyword>
<dbReference type="InterPro" id="IPR046673">
    <property type="entry name" value="ToxA_N"/>
</dbReference>
<dbReference type="InterPro" id="IPR007577">
    <property type="entry name" value="GlycoTrfase_DXD_sugar-bd_CS"/>
</dbReference>